<dbReference type="GO" id="GO:0003841">
    <property type="term" value="F:1-acylglycerol-3-phosphate O-acyltransferase activity"/>
    <property type="evidence" value="ECO:0007669"/>
    <property type="project" value="TreeGrafter"/>
</dbReference>
<dbReference type="CDD" id="cd07989">
    <property type="entry name" value="LPLAT_AGPAT-like"/>
    <property type="match status" value="1"/>
</dbReference>
<evidence type="ECO:0000313" key="6">
    <source>
        <dbReference type="Proteomes" id="UP000614239"/>
    </source>
</evidence>
<protein>
    <recommendedName>
        <fullName evidence="4">Phospholipid/glycerol acyltransferase domain-containing protein</fullName>
    </recommendedName>
</protein>
<gene>
    <name evidence="5" type="ORF">GCM10011612_15750</name>
</gene>
<feature type="region of interest" description="Disordered" evidence="3">
    <location>
        <begin position="218"/>
        <end position="277"/>
    </location>
</feature>
<comment type="caution">
    <text evidence="5">The sequence shown here is derived from an EMBL/GenBank/DDBJ whole genome shotgun (WGS) entry which is preliminary data.</text>
</comment>
<keyword evidence="6" id="KW-1185">Reference proteome</keyword>
<evidence type="ECO:0000313" key="5">
    <source>
        <dbReference type="EMBL" id="GGO99154.1"/>
    </source>
</evidence>
<evidence type="ECO:0000256" key="3">
    <source>
        <dbReference type="SAM" id="MobiDB-lite"/>
    </source>
</evidence>
<name>A0A8H9LJ36_9ACTO</name>
<feature type="domain" description="Phospholipid/glycerol acyltransferase" evidence="4">
    <location>
        <begin position="37"/>
        <end position="155"/>
    </location>
</feature>
<evidence type="ECO:0000256" key="2">
    <source>
        <dbReference type="ARBA" id="ARBA00023315"/>
    </source>
</evidence>
<dbReference type="PANTHER" id="PTHR10434:SF11">
    <property type="entry name" value="1-ACYL-SN-GLYCEROL-3-PHOSPHATE ACYLTRANSFERASE"/>
    <property type="match status" value="1"/>
</dbReference>
<sequence>MSLFYRFASRGAIIPFLKLVSRQRVTGVERFPADGGFIAVANHLSNIDALTAMRALVDADIPAYSLAKASLFKIPVVGRVLRAGGQIPVERGTASASDALREAERILADGGVIMIFPEGTLSRDPLKWPMVGKTGAARLAMRTGVPVVPMAQWGGQDIMDTCTDAFHPFPPKPVTVRVGELLDLSRFGSDTDDHDAVRACTAEIMRAITAELEVIRGERAPRPFDPHYDIDHGPGAYGERLPDPDPAQEASPGEAARSESGADDAPGGRSESEGAGQ</sequence>
<dbReference type="RefSeq" id="WP_080463106.1">
    <property type="nucleotide sequence ID" value="NZ_BMNJ01000005.1"/>
</dbReference>
<dbReference type="PANTHER" id="PTHR10434">
    <property type="entry name" value="1-ACYL-SN-GLYCEROL-3-PHOSPHATE ACYLTRANSFERASE"/>
    <property type="match status" value="1"/>
</dbReference>
<dbReference type="GO" id="GO:0006654">
    <property type="term" value="P:phosphatidic acid biosynthetic process"/>
    <property type="evidence" value="ECO:0007669"/>
    <property type="project" value="TreeGrafter"/>
</dbReference>
<dbReference type="SUPFAM" id="SSF69593">
    <property type="entry name" value="Glycerol-3-phosphate (1)-acyltransferase"/>
    <property type="match status" value="1"/>
</dbReference>
<proteinExistence type="predicted"/>
<accession>A0A8H9LJ36</accession>
<dbReference type="Proteomes" id="UP000614239">
    <property type="component" value="Unassembled WGS sequence"/>
</dbReference>
<dbReference type="SMART" id="SM00563">
    <property type="entry name" value="PlsC"/>
    <property type="match status" value="1"/>
</dbReference>
<dbReference type="AlphaFoldDB" id="A0A8H9LJ36"/>
<organism evidence="5 6">
    <name type="scientific">Actinomyces gaoshouyii</name>
    <dbReference type="NCBI Taxonomy" id="1960083"/>
    <lineage>
        <taxon>Bacteria</taxon>
        <taxon>Bacillati</taxon>
        <taxon>Actinomycetota</taxon>
        <taxon>Actinomycetes</taxon>
        <taxon>Actinomycetales</taxon>
        <taxon>Actinomycetaceae</taxon>
        <taxon>Actinomyces</taxon>
    </lineage>
</organism>
<keyword evidence="1" id="KW-0808">Transferase</keyword>
<reference evidence="5" key="1">
    <citation type="journal article" date="2014" name="Int. J. Syst. Evol. Microbiol.">
        <title>Complete genome sequence of Corynebacterium casei LMG S-19264T (=DSM 44701T), isolated from a smear-ripened cheese.</title>
        <authorList>
            <consortium name="US DOE Joint Genome Institute (JGI-PGF)"/>
            <person name="Walter F."/>
            <person name="Albersmeier A."/>
            <person name="Kalinowski J."/>
            <person name="Ruckert C."/>
        </authorList>
    </citation>
    <scope>NUCLEOTIDE SEQUENCE</scope>
    <source>
        <strain evidence="5">CGMCC 4.7372</strain>
    </source>
</reference>
<dbReference type="EMBL" id="BMNJ01000005">
    <property type="protein sequence ID" value="GGO99154.1"/>
    <property type="molecule type" value="Genomic_DNA"/>
</dbReference>
<reference evidence="5" key="2">
    <citation type="submission" date="2020-09" db="EMBL/GenBank/DDBJ databases">
        <authorList>
            <person name="Sun Q."/>
            <person name="Zhou Y."/>
        </authorList>
    </citation>
    <scope>NUCLEOTIDE SEQUENCE</scope>
    <source>
        <strain evidence="5">CGMCC 4.7372</strain>
    </source>
</reference>
<dbReference type="InterPro" id="IPR002123">
    <property type="entry name" value="Plipid/glycerol_acylTrfase"/>
</dbReference>
<evidence type="ECO:0000259" key="4">
    <source>
        <dbReference type="SMART" id="SM00563"/>
    </source>
</evidence>
<evidence type="ECO:0000256" key="1">
    <source>
        <dbReference type="ARBA" id="ARBA00022679"/>
    </source>
</evidence>
<feature type="compositionally biased region" description="Basic and acidic residues" evidence="3">
    <location>
        <begin position="218"/>
        <end position="232"/>
    </location>
</feature>
<keyword evidence="2" id="KW-0012">Acyltransferase</keyword>
<dbReference type="Pfam" id="PF01553">
    <property type="entry name" value="Acyltransferase"/>
    <property type="match status" value="1"/>
</dbReference>